<dbReference type="Gene3D" id="1.10.287.110">
    <property type="entry name" value="DnaJ domain"/>
    <property type="match status" value="1"/>
</dbReference>
<comment type="caution">
    <text evidence="3">The sequence shown here is derived from an EMBL/GenBank/DDBJ whole genome shotgun (WGS) entry which is preliminary data.</text>
</comment>
<dbReference type="Pfam" id="PF00226">
    <property type="entry name" value="DnaJ"/>
    <property type="match status" value="1"/>
</dbReference>
<keyword evidence="5" id="KW-1185">Reference proteome</keyword>
<sequence length="569" mass="62735">GVILGGATPPVESPVGLRKKKKSLKKCANKRSTMNINEPLADLFGSVGSFPSAVQVKARKSQLLEWHPDKTAAPEAAEVTRELNLAKEVLTDPVRRAAYDWEVRIGLFGDLFSLWTIPDDLQLQCMDWVHVAPNLLWVWLLIKAPIARLAFSESCKIQATPSAQEMCLEALDAAVQVWDRLLEDSWMHVVGEEFPVWSNPNIAEIARSLDDESWMDMMQVARSLEPCLVRFRVAQAAAFPKRGLETKAETAAPPPRSKAAAFPKSGLEPKAETAAPPPLLGSRTPFAKIHQGNLPMQQQQLLSRLESLDLVAPSTADTTADTAAAAFTAGASGDSTGGIAPSTADTAAAASAAGVTGDATRGITPFLGRSGAAATKHTNMGTDIVIRISNLPIRQRLPQLESLVLQLVVPHRSSDEARQYLDNPGHDDAITRHHYKPLHAICFNVFAYQCRAPLYFAYQFCHEKCSQKLTHDQQSTAVWKKFKEIAPNRKDGSKAFRRFLGIVNKEAPKMFRLGRPALERWKLQSQFAVNYYAMGYTVQLALERYSCAVEAMQRLAHRQMGDLPMIYQS</sequence>
<proteinExistence type="predicted"/>
<feature type="domain" description="J" evidence="2">
    <location>
        <begin position="29"/>
        <end position="103"/>
    </location>
</feature>
<dbReference type="InterPro" id="IPR036869">
    <property type="entry name" value="J_dom_sf"/>
</dbReference>
<feature type="region of interest" description="Disordered" evidence="1">
    <location>
        <begin position="245"/>
        <end position="286"/>
    </location>
</feature>
<dbReference type="EMBL" id="CAMXCT010000878">
    <property type="protein sequence ID" value="CAI3984290.1"/>
    <property type="molecule type" value="Genomic_DNA"/>
</dbReference>
<protein>
    <recommendedName>
        <fullName evidence="2">J domain-containing protein</fullName>
    </recommendedName>
</protein>
<organism evidence="3">
    <name type="scientific">Cladocopium goreaui</name>
    <dbReference type="NCBI Taxonomy" id="2562237"/>
    <lineage>
        <taxon>Eukaryota</taxon>
        <taxon>Sar</taxon>
        <taxon>Alveolata</taxon>
        <taxon>Dinophyceae</taxon>
        <taxon>Suessiales</taxon>
        <taxon>Symbiodiniaceae</taxon>
        <taxon>Cladocopium</taxon>
    </lineage>
</organism>
<reference evidence="4 5" key="2">
    <citation type="submission" date="2024-05" db="EMBL/GenBank/DDBJ databases">
        <authorList>
            <person name="Chen Y."/>
            <person name="Shah S."/>
            <person name="Dougan E. K."/>
            <person name="Thang M."/>
            <person name="Chan C."/>
        </authorList>
    </citation>
    <scope>NUCLEOTIDE SEQUENCE [LARGE SCALE GENOMIC DNA]</scope>
</reference>
<reference evidence="3" key="1">
    <citation type="submission" date="2022-10" db="EMBL/GenBank/DDBJ databases">
        <authorList>
            <person name="Chen Y."/>
            <person name="Dougan E. K."/>
            <person name="Chan C."/>
            <person name="Rhodes N."/>
            <person name="Thang M."/>
        </authorList>
    </citation>
    <scope>NUCLEOTIDE SEQUENCE</scope>
</reference>
<evidence type="ECO:0000313" key="3">
    <source>
        <dbReference type="EMBL" id="CAI3984290.1"/>
    </source>
</evidence>
<dbReference type="EMBL" id="CAMXCT020000878">
    <property type="protein sequence ID" value="CAL1137665.1"/>
    <property type="molecule type" value="Genomic_DNA"/>
</dbReference>
<dbReference type="AlphaFoldDB" id="A0A9P1FRN4"/>
<accession>A0A9P1FRN4</accession>
<evidence type="ECO:0000313" key="5">
    <source>
        <dbReference type="Proteomes" id="UP001152797"/>
    </source>
</evidence>
<evidence type="ECO:0000256" key="1">
    <source>
        <dbReference type="SAM" id="MobiDB-lite"/>
    </source>
</evidence>
<feature type="non-terminal residue" evidence="3">
    <location>
        <position position="1"/>
    </location>
</feature>
<evidence type="ECO:0000313" key="4">
    <source>
        <dbReference type="EMBL" id="CAL4771602.1"/>
    </source>
</evidence>
<dbReference type="SUPFAM" id="SSF46565">
    <property type="entry name" value="Chaperone J-domain"/>
    <property type="match status" value="1"/>
</dbReference>
<dbReference type="CDD" id="cd06257">
    <property type="entry name" value="DnaJ"/>
    <property type="match status" value="1"/>
</dbReference>
<dbReference type="EMBL" id="CAMXCT030000878">
    <property type="protein sequence ID" value="CAL4771602.1"/>
    <property type="molecule type" value="Genomic_DNA"/>
</dbReference>
<dbReference type="InterPro" id="IPR001623">
    <property type="entry name" value="DnaJ_domain"/>
</dbReference>
<feature type="non-terminal residue" evidence="3">
    <location>
        <position position="569"/>
    </location>
</feature>
<gene>
    <name evidence="3" type="ORF">C1SCF055_LOCUS11833</name>
</gene>
<dbReference type="Proteomes" id="UP001152797">
    <property type="component" value="Unassembled WGS sequence"/>
</dbReference>
<evidence type="ECO:0000259" key="2">
    <source>
        <dbReference type="PROSITE" id="PS50076"/>
    </source>
</evidence>
<name>A0A9P1FRN4_9DINO</name>
<dbReference type="PROSITE" id="PS50076">
    <property type="entry name" value="DNAJ_2"/>
    <property type="match status" value="1"/>
</dbReference>